<keyword evidence="1" id="KW-1133">Transmembrane helix</keyword>
<dbReference type="SUPFAM" id="SSF55073">
    <property type="entry name" value="Nucleotide cyclase"/>
    <property type="match status" value="1"/>
</dbReference>
<dbReference type="InterPro" id="IPR043128">
    <property type="entry name" value="Rev_trsase/Diguanyl_cyclase"/>
</dbReference>
<dbReference type="PROSITE" id="PS50887">
    <property type="entry name" value="GGDEF"/>
    <property type="match status" value="1"/>
</dbReference>
<feature type="transmembrane region" description="Helical" evidence="1">
    <location>
        <begin position="110"/>
        <end position="134"/>
    </location>
</feature>
<keyword evidence="4" id="KW-1185">Reference proteome</keyword>
<dbReference type="RefSeq" id="WP_183772895.1">
    <property type="nucleotide sequence ID" value="NZ_CAWVEG010000081.1"/>
</dbReference>
<keyword evidence="1" id="KW-0472">Membrane</keyword>
<feature type="transmembrane region" description="Helical" evidence="1">
    <location>
        <begin position="6"/>
        <end position="23"/>
    </location>
</feature>
<dbReference type="Proteomes" id="UP000543642">
    <property type="component" value="Unassembled WGS sequence"/>
</dbReference>
<dbReference type="GO" id="GO:0052621">
    <property type="term" value="F:diguanylate cyclase activity"/>
    <property type="evidence" value="ECO:0007669"/>
    <property type="project" value="TreeGrafter"/>
</dbReference>
<name>A0A7W8H9F3_9FIRM</name>
<reference evidence="3 4" key="1">
    <citation type="submission" date="2020-08" db="EMBL/GenBank/DDBJ databases">
        <title>Genomic Encyclopedia of Type Strains, Phase IV (KMG-IV): sequencing the most valuable type-strain genomes for metagenomic binning, comparative biology and taxonomic classification.</title>
        <authorList>
            <person name="Goeker M."/>
        </authorList>
    </citation>
    <scope>NUCLEOTIDE SEQUENCE [LARGE SCALE GENOMIC DNA]</scope>
    <source>
        <strain evidence="3 4">DSM 106146</strain>
    </source>
</reference>
<dbReference type="Gene3D" id="3.30.70.270">
    <property type="match status" value="1"/>
</dbReference>
<evidence type="ECO:0000259" key="2">
    <source>
        <dbReference type="PROSITE" id="PS50887"/>
    </source>
</evidence>
<dbReference type="NCBIfam" id="TIGR00254">
    <property type="entry name" value="GGDEF"/>
    <property type="match status" value="1"/>
</dbReference>
<keyword evidence="1" id="KW-0812">Transmembrane</keyword>
<gene>
    <name evidence="3" type="ORF">HNP82_001455</name>
</gene>
<dbReference type="EMBL" id="JACHFW010000004">
    <property type="protein sequence ID" value="MBB5264344.1"/>
    <property type="molecule type" value="Genomic_DNA"/>
</dbReference>
<dbReference type="InterPro" id="IPR050469">
    <property type="entry name" value="Diguanylate_Cyclase"/>
</dbReference>
<comment type="caution">
    <text evidence="3">The sequence shown here is derived from an EMBL/GenBank/DDBJ whole genome shotgun (WGS) entry which is preliminary data.</text>
</comment>
<feature type="domain" description="GGDEF" evidence="2">
    <location>
        <begin position="247"/>
        <end position="369"/>
    </location>
</feature>
<dbReference type="InterPro" id="IPR000160">
    <property type="entry name" value="GGDEF_dom"/>
</dbReference>
<protein>
    <submittedName>
        <fullName evidence="3">Diguanylate cyclase (GGDEF)-like protein</fullName>
    </submittedName>
</protein>
<evidence type="ECO:0000256" key="1">
    <source>
        <dbReference type="SAM" id="Phobius"/>
    </source>
</evidence>
<dbReference type="SMART" id="SM00267">
    <property type="entry name" value="GGDEF"/>
    <property type="match status" value="1"/>
</dbReference>
<dbReference type="PANTHER" id="PTHR45138">
    <property type="entry name" value="REGULATORY COMPONENTS OF SENSORY TRANSDUCTION SYSTEM"/>
    <property type="match status" value="1"/>
</dbReference>
<dbReference type="Pfam" id="PF00990">
    <property type="entry name" value="GGDEF"/>
    <property type="match status" value="1"/>
</dbReference>
<proteinExistence type="predicted"/>
<dbReference type="AlphaFoldDB" id="A0A7W8H9F3"/>
<evidence type="ECO:0000313" key="4">
    <source>
        <dbReference type="Proteomes" id="UP000543642"/>
    </source>
</evidence>
<feature type="transmembrane region" description="Helical" evidence="1">
    <location>
        <begin position="155"/>
        <end position="178"/>
    </location>
</feature>
<dbReference type="CDD" id="cd01949">
    <property type="entry name" value="GGDEF"/>
    <property type="match status" value="1"/>
</dbReference>
<feature type="transmembrane region" description="Helical" evidence="1">
    <location>
        <begin position="35"/>
        <end position="55"/>
    </location>
</feature>
<dbReference type="InterPro" id="IPR029787">
    <property type="entry name" value="Nucleotide_cyclase"/>
</dbReference>
<feature type="transmembrane region" description="Helical" evidence="1">
    <location>
        <begin position="184"/>
        <end position="204"/>
    </location>
</feature>
<evidence type="ECO:0000313" key="3">
    <source>
        <dbReference type="EMBL" id="MBB5264344.1"/>
    </source>
</evidence>
<feature type="transmembrane region" description="Helical" evidence="1">
    <location>
        <begin position="61"/>
        <end position="78"/>
    </location>
</feature>
<organism evidence="3 4">
    <name type="scientific">Catenibacillus scindens</name>
    <dbReference type="NCBI Taxonomy" id="673271"/>
    <lineage>
        <taxon>Bacteria</taxon>
        <taxon>Bacillati</taxon>
        <taxon>Bacillota</taxon>
        <taxon>Clostridia</taxon>
        <taxon>Lachnospirales</taxon>
        <taxon>Lachnospiraceae</taxon>
        <taxon>Catenibacillus</taxon>
    </lineage>
</organism>
<accession>A0A7W8H9F3</accession>
<feature type="transmembrane region" description="Helical" evidence="1">
    <location>
        <begin position="85"/>
        <end position="104"/>
    </location>
</feature>
<dbReference type="PANTHER" id="PTHR45138:SF9">
    <property type="entry name" value="DIGUANYLATE CYCLASE DGCM-RELATED"/>
    <property type="match status" value="1"/>
</dbReference>
<sequence>MLLYQFLPVTEMLIFNLISIYRCCHKKYSLPRTVFFLVLSSILIFICFMALSPLIPTSGDGSSVLFGLIFLIPFKLLFKENWRLLIIISCTCWVYTMGVLSLSIQLSRIYFSGTIAAILIIENIIFAVTSLPFFRQILPRFIFVTKHLESFDRQWYIYMTLNDLLGFLLLVFIHGIFIASQNSMAKVLVTALLLAFIYISYYIIYRIVIDTLKMNNLKQETLHDPLTGLGNRTHLWNELNELIQKDADFSLLFMDLDRFKHINDHYGHMVGDKYLQHFSKIVSEIFDRNGTVHRFGGDEFVAIYSGTVPDHVFDQLKECKNWDEGAPCPFNGVSIGVLYCTPPHHDAEQILRQVDQLMYQNKVAKKTSQ</sequence>